<dbReference type="GO" id="GO:0015679">
    <property type="term" value="P:plasma membrane copper ion transport"/>
    <property type="evidence" value="ECO:0007669"/>
    <property type="project" value="TreeGrafter"/>
</dbReference>
<evidence type="ECO:0000259" key="10">
    <source>
        <dbReference type="Pfam" id="PF02163"/>
    </source>
</evidence>
<gene>
    <name evidence="11" type="ORF">ELAC_1377</name>
</gene>
<evidence type="ECO:0000313" key="12">
    <source>
        <dbReference type="Proteomes" id="UP000220251"/>
    </source>
</evidence>
<keyword evidence="6 9" id="KW-1133">Transmembrane helix</keyword>
<keyword evidence="8" id="KW-0175">Coiled coil</keyword>
<accession>A0A0H5DRA9</accession>
<feature type="transmembrane region" description="Helical" evidence="9">
    <location>
        <begin position="254"/>
        <end position="277"/>
    </location>
</feature>
<dbReference type="AlphaFoldDB" id="A0A0H5DRA9"/>
<feature type="transmembrane region" description="Helical" evidence="9">
    <location>
        <begin position="427"/>
        <end position="446"/>
    </location>
</feature>
<evidence type="ECO:0000256" key="4">
    <source>
        <dbReference type="ARBA" id="ARBA00022448"/>
    </source>
</evidence>
<evidence type="ECO:0000256" key="6">
    <source>
        <dbReference type="ARBA" id="ARBA00022989"/>
    </source>
</evidence>
<dbReference type="GO" id="GO:0030313">
    <property type="term" value="C:cell envelope"/>
    <property type="evidence" value="ECO:0007669"/>
    <property type="project" value="TreeGrafter"/>
</dbReference>
<dbReference type="RefSeq" id="WP_098038578.1">
    <property type="nucleotide sequence ID" value="NZ_CWGJ01000018.1"/>
</dbReference>
<dbReference type="Proteomes" id="UP000220251">
    <property type="component" value="Unassembled WGS sequence"/>
</dbReference>
<evidence type="ECO:0000256" key="1">
    <source>
        <dbReference type="ARBA" id="ARBA00001947"/>
    </source>
</evidence>
<dbReference type="OrthoDB" id="9800627at2"/>
<feature type="transmembrane region" description="Helical" evidence="9">
    <location>
        <begin position="359"/>
        <end position="382"/>
    </location>
</feature>
<dbReference type="PANTHER" id="PTHR30097:SF4">
    <property type="entry name" value="SLR6042 PROTEIN"/>
    <property type="match status" value="1"/>
</dbReference>
<feature type="transmembrane region" description="Helical" evidence="9">
    <location>
        <begin position="187"/>
        <end position="207"/>
    </location>
</feature>
<feature type="domain" description="Peptidase M50" evidence="10">
    <location>
        <begin position="197"/>
        <end position="389"/>
    </location>
</feature>
<dbReference type="GO" id="GO:0016020">
    <property type="term" value="C:membrane"/>
    <property type="evidence" value="ECO:0007669"/>
    <property type="project" value="UniProtKB-SubCell"/>
</dbReference>
<organism evidence="11 12">
    <name type="scientific">Estrella lausannensis</name>
    <dbReference type="NCBI Taxonomy" id="483423"/>
    <lineage>
        <taxon>Bacteria</taxon>
        <taxon>Pseudomonadati</taxon>
        <taxon>Chlamydiota</taxon>
        <taxon>Chlamydiia</taxon>
        <taxon>Parachlamydiales</taxon>
        <taxon>Candidatus Criblamydiaceae</taxon>
        <taxon>Estrella</taxon>
    </lineage>
</organism>
<feature type="transmembrane region" description="Helical" evidence="9">
    <location>
        <begin position="388"/>
        <end position="407"/>
    </location>
</feature>
<proteinExistence type="inferred from homology"/>
<sequence length="712" mass="80948">MPVATEDKKDAIKKAVIPNLRTDIQLIPGPKDEKGQPMFQLYDPIRRKYFLIGWEEKQILNQIRPGMTYEELVQAIHNNTTLNINEEGLKSFFVQASALKLLEEKQSAQAVLKEYESKNTFSITQVFTQYLFFKLPLFNPDSFLQRTLPYVSFLASRGAFGCYGVVGIIGLFFLLTRFDQFVHTLTFFFNAKGFFAYALTLFAVKIIHEMSHAYTAAALGVRVPTMGVAFLVLWPVLYTDVTDSWRLTDRTKRIWISSAGIIAEMALAGFAMCLWSLTAPGILNSACFLVASSSLINTIFVNANPAMRYDGYYILIDFWGIDHLQQKAFSITRWQVREWLFGFGMPCPETSDATQKSSLILFAFYTIVYRLVVYTTVAVFVYYKFTKVLGILLFCAEIYLFIAKPVYEEIVALWKLKAQMKINFRSLSTLFAASFAVLFFVIPLPHTADFAAISFPETEQTLFVPTSGTIDHIYVKKGEWLNQGETIVSLKSREMSTELKSLEEETSALRQELNSAYLGENKHLLIKEKQQQYDTAMQRLAKLREIQGHLVMKADVSGYLYDWDNSLRLGQSVSKDAILGKIADFKNVTIAVFIPETDISFVSIGKEVSFTTHDFSKIQGNIIKILPMREAKLSFLQLSSLAHGDLPVVKDPKTGEYNLIGSYYIVYVAPANSADLPWLGKLGRVEMSLGYRSYLYLLLENVYKTLWRESNL</sequence>
<dbReference type="InterPro" id="IPR051909">
    <property type="entry name" value="MFP_Cation_Efflux"/>
</dbReference>
<keyword evidence="7 9" id="KW-0472">Membrane</keyword>
<feature type="transmembrane region" description="Helical" evidence="9">
    <location>
        <begin position="150"/>
        <end position="175"/>
    </location>
</feature>
<evidence type="ECO:0000256" key="7">
    <source>
        <dbReference type="ARBA" id="ARBA00023136"/>
    </source>
</evidence>
<keyword evidence="4" id="KW-0813">Transport</keyword>
<dbReference type="PANTHER" id="PTHR30097">
    <property type="entry name" value="CATION EFFLUX SYSTEM PROTEIN CUSB"/>
    <property type="match status" value="1"/>
</dbReference>
<dbReference type="GO" id="GO:0006508">
    <property type="term" value="P:proteolysis"/>
    <property type="evidence" value="ECO:0007669"/>
    <property type="project" value="InterPro"/>
</dbReference>
<dbReference type="InterPro" id="IPR008915">
    <property type="entry name" value="Peptidase_M50"/>
</dbReference>
<keyword evidence="5 9" id="KW-0812">Transmembrane</keyword>
<feature type="transmembrane region" description="Helical" evidence="9">
    <location>
        <begin position="213"/>
        <end position="234"/>
    </location>
</feature>
<keyword evidence="12" id="KW-1185">Reference proteome</keyword>
<comment type="similarity">
    <text evidence="3">Belongs to the peptidase M50B family.</text>
</comment>
<dbReference type="Pfam" id="PF02163">
    <property type="entry name" value="Peptidase_M50"/>
    <property type="match status" value="1"/>
</dbReference>
<evidence type="ECO:0000256" key="2">
    <source>
        <dbReference type="ARBA" id="ARBA00004141"/>
    </source>
</evidence>
<name>A0A0H5DRA9_9BACT</name>
<protein>
    <submittedName>
        <fullName evidence="11">Peptidase</fullName>
    </submittedName>
</protein>
<reference evidence="12" key="1">
    <citation type="submission" date="2015-06" db="EMBL/GenBank/DDBJ databases">
        <authorList>
            <person name="Bertelli C."/>
        </authorList>
    </citation>
    <scope>NUCLEOTIDE SEQUENCE [LARGE SCALE GENOMIC DNA]</scope>
    <source>
        <strain evidence="12">CRIB-30</strain>
    </source>
</reference>
<feature type="coiled-coil region" evidence="8">
    <location>
        <begin position="492"/>
        <end position="546"/>
    </location>
</feature>
<comment type="cofactor">
    <cofactor evidence="1">
        <name>Zn(2+)</name>
        <dbReference type="ChEBI" id="CHEBI:29105"/>
    </cofactor>
</comment>
<dbReference type="GO" id="GO:0060003">
    <property type="term" value="P:copper ion export"/>
    <property type="evidence" value="ECO:0007669"/>
    <property type="project" value="TreeGrafter"/>
</dbReference>
<dbReference type="EMBL" id="CWGJ01000018">
    <property type="protein sequence ID" value="CRX38713.1"/>
    <property type="molecule type" value="Genomic_DNA"/>
</dbReference>
<evidence type="ECO:0000313" key="11">
    <source>
        <dbReference type="EMBL" id="CRX38713.1"/>
    </source>
</evidence>
<evidence type="ECO:0000256" key="8">
    <source>
        <dbReference type="SAM" id="Coils"/>
    </source>
</evidence>
<evidence type="ECO:0000256" key="5">
    <source>
        <dbReference type="ARBA" id="ARBA00022692"/>
    </source>
</evidence>
<evidence type="ECO:0000256" key="9">
    <source>
        <dbReference type="SAM" id="Phobius"/>
    </source>
</evidence>
<evidence type="ECO:0000256" key="3">
    <source>
        <dbReference type="ARBA" id="ARBA00007931"/>
    </source>
</evidence>
<feature type="transmembrane region" description="Helical" evidence="9">
    <location>
        <begin position="283"/>
        <end position="303"/>
    </location>
</feature>
<comment type="subcellular location">
    <subcellularLocation>
        <location evidence="2">Membrane</location>
        <topology evidence="2">Multi-pass membrane protein</topology>
    </subcellularLocation>
</comment>